<dbReference type="AlphaFoldDB" id="A0A1M7LT89"/>
<sequence>MDRDHILQLYITNFSGNATAEEQQLIREKLRTDAAFSATWRELEQEGTALNVEDFVQRMDTQQALLNNYQRRRRRMRMQRMRMAAAAVVMVCIAMGATWYLYRSNPAHQQLNTLAVSGKVPIRLQTKNGEVITLDPSDSSHTLRISNAVISSHAGGMSYASTDTAQNSLTVPAGQQYKIVLSDGSEVSLNAATTFRFPFHFSGSSREVYLSGEAYFKIARDPQHPFIVHTASNDIDVLGTTFNINAYPGANVATSLTSGAVMVRNREATTQQLLKPGSQAQYDGNTFTVQSFEEEEVLAWLDGTCYYHHMNLLELADAASRFYGLQFTIANPQLLQQTFTGLMKRNSLEDFLSDLKITGNINYTIDQDRIILK</sequence>
<dbReference type="Pfam" id="PF04773">
    <property type="entry name" value="FecR"/>
    <property type="match status" value="1"/>
</dbReference>
<evidence type="ECO:0000313" key="6">
    <source>
        <dbReference type="Proteomes" id="UP000184420"/>
    </source>
</evidence>
<dbReference type="Proteomes" id="UP000184420">
    <property type="component" value="Unassembled WGS sequence"/>
</dbReference>
<dbReference type="InterPro" id="IPR006860">
    <property type="entry name" value="FecR"/>
</dbReference>
<feature type="domain" description="FecR protein" evidence="3">
    <location>
        <begin position="169"/>
        <end position="261"/>
    </location>
</feature>
<keyword evidence="1" id="KW-0175">Coiled coil</keyword>
<keyword evidence="2" id="KW-0472">Membrane</keyword>
<reference evidence="5 6" key="1">
    <citation type="submission" date="2016-11" db="EMBL/GenBank/DDBJ databases">
        <authorList>
            <person name="Jaros S."/>
            <person name="Januszkiewicz K."/>
            <person name="Wedrychowicz H."/>
        </authorList>
    </citation>
    <scope>NUCLEOTIDE SEQUENCE [LARGE SCALE GENOMIC DNA]</scope>
    <source>
        <strain evidence="5 6">DSM 27406</strain>
    </source>
</reference>
<feature type="transmembrane region" description="Helical" evidence="2">
    <location>
        <begin position="81"/>
        <end position="102"/>
    </location>
</feature>
<accession>A0A1M7LT89</accession>
<evidence type="ECO:0000313" key="5">
    <source>
        <dbReference type="EMBL" id="SHM81519.1"/>
    </source>
</evidence>
<keyword evidence="6" id="KW-1185">Reference proteome</keyword>
<feature type="coiled-coil region" evidence="1">
    <location>
        <begin position="52"/>
        <end position="79"/>
    </location>
</feature>
<evidence type="ECO:0000259" key="4">
    <source>
        <dbReference type="Pfam" id="PF16344"/>
    </source>
</evidence>
<proteinExistence type="predicted"/>
<dbReference type="OrthoDB" id="643697at2"/>
<evidence type="ECO:0000256" key="2">
    <source>
        <dbReference type="SAM" id="Phobius"/>
    </source>
</evidence>
<dbReference type="Pfam" id="PF16344">
    <property type="entry name" value="FecR_C"/>
    <property type="match status" value="1"/>
</dbReference>
<dbReference type="InterPro" id="IPR032508">
    <property type="entry name" value="FecR_C"/>
</dbReference>
<dbReference type="PANTHER" id="PTHR30273:SF2">
    <property type="entry name" value="PROTEIN FECR"/>
    <property type="match status" value="1"/>
</dbReference>
<name>A0A1M7LT89_9BACT</name>
<protein>
    <submittedName>
        <fullName evidence="5">FecR family protein</fullName>
    </submittedName>
</protein>
<feature type="domain" description="Protein FecR C-terminal" evidence="4">
    <location>
        <begin position="307"/>
        <end position="372"/>
    </location>
</feature>
<keyword evidence="2" id="KW-0812">Transmembrane</keyword>
<dbReference type="Gene3D" id="3.55.50.30">
    <property type="match status" value="1"/>
</dbReference>
<evidence type="ECO:0000256" key="1">
    <source>
        <dbReference type="SAM" id="Coils"/>
    </source>
</evidence>
<dbReference type="EMBL" id="FRBL01000011">
    <property type="protein sequence ID" value="SHM81519.1"/>
    <property type="molecule type" value="Genomic_DNA"/>
</dbReference>
<dbReference type="GO" id="GO:0016989">
    <property type="term" value="F:sigma factor antagonist activity"/>
    <property type="evidence" value="ECO:0007669"/>
    <property type="project" value="TreeGrafter"/>
</dbReference>
<keyword evidence="2" id="KW-1133">Transmembrane helix</keyword>
<dbReference type="PIRSF" id="PIRSF018266">
    <property type="entry name" value="FecR"/>
    <property type="match status" value="1"/>
</dbReference>
<dbReference type="InterPro" id="IPR012373">
    <property type="entry name" value="Ferrdict_sens_TM"/>
</dbReference>
<evidence type="ECO:0000259" key="3">
    <source>
        <dbReference type="Pfam" id="PF04773"/>
    </source>
</evidence>
<dbReference type="PANTHER" id="PTHR30273">
    <property type="entry name" value="PERIPLASMIC SIGNAL SENSOR AND SIGMA FACTOR ACTIVATOR FECR-RELATED"/>
    <property type="match status" value="1"/>
</dbReference>
<dbReference type="STRING" id="1419482.SAMN05444266_111136"/>
<dbReference type="Gene3D" id="2.60.120.1440">
    <property type="match status" value="1"/>
</dbReference>
<gene>
    <name evidence="5" type="ORF">SAMN05444266_111136</name>
</gene>
<organism evidence="5 6">
    <name type="scientific">Chitinophaga jiangningensis</name>
    <dbReference type="NCBI Taxonomy" id="1419482"/>
    <lineage>
        <taxon>Bacteria</taxon>
        <taxon>Pseudomonadati</taxon>
        <taxon>Bacteroidota</taxon>
        <taxon>Chitinophagia</taxon>
        <taxon>Chitinophagales</taxon>
        <taxon>Chitinophagaceae</taxon>
        <taxon>Chitinophaga</taxon>
    </lineage>
</organism>
<dbReference type="RefSeq" id="WP_073086781.1">
    <property type="nucleotide sequence ID" value="NZ_FRBL01000011.1"/>
</dbReference>